<gene>
    <name evidence="10" type="ORF">JIN82_03290</name>
</gene>
<dbReference type="InterPro" id="IPR002810">
    <property type="entry name" value="NfeD-like_C"/>
</dbReference>
<keyword evidence="11" id="KW-1185">Reference proteome</keyword>
<evidence type="ECO:0000259" key="9">
    <source>
        <dbReference type="Pfam" id="PF25145"/>
    </source>
</evidence>
<organism evidence="10 11">
    <name type="scientific">Persicirhabdus sediminis</name>
    <dbReference type="NCBI Taxonomy" id="454144"/>
    <lineage>
        <taxon>Bacteria</taxon>
        <taxon>Pseudomonadati</taxon>
        <taxon>Verrucomicrobiota</taxon>
        <taxon>Verrucomicrobiia</taxon>
        <taxon>Verrucomicrobiales</taxon>
        <taxon>Verrucomicrobiaceae</taxon>
        <taxon>Persicirhabdus</taxon>
    </lineage>
</organism>
<evidence type="ECO:0000256" key="5">
    <source>
        <dbReference type="SAM" id="Phobius"/>
    </source>
</evidence>
<evidence type="ECO:0000313" key="10">
    <source>
        <dbReference type="EMBL" id="MBK1790176.1"/>
    </source>
</evidence>
<feature type="transmembrane region" description="Helical" evidence="5">
    <location>
        <begin position="270"/>
        <end position="291"/>
    </location>
</feature>
<dbReference type="Gene3D" id="2.40.50.140">
    <property type="entry name" value="Nucleic acid-binding proteins"/>
    <property type="match status" value="1"/>
</dbReference>
<dbReference type="PANTHER" id="PTHR33507">
    <property type="entry name" value="INNER MEMBRANE PROTEIN YBBJ"/>
    <property type="match status" value="1"/>
</dbReference>
<proteinExistence type="predicted"/>
<dbReference type="InterPro" id="IPR012340">
    <property type="entry name" value="NA-bd_OB-fold"/>
</dbReference>
<dbReference type="InterPro" id="IPR056738">
    <property type="entry name" value="NfeD1b_N"/>
</dbReference>
<accession>A0A8J7MBY6</accession>
<dbReference type="Pfam" id="PF01957">
    <property type="entry name" value="NfeD"/>
    <property type="match status" value="1"/>
</dbReference>
<dbReference type="PANTHER" id="PTHR33507:SF3">
    <property type="entry name" value="INNER MEMBRANE PROTEIN YBBJ"/>
    <property type="match status" value="1"/>
</dbReference>
<evidence type="ECO:0000259" key="7">
    <source>
        <dbReference type="Pfam" id="PF01957"/>
    </source>
</evidence>
<feature type="domain" description="NfeD-like C-terminal" evidence="7">
    <location>
        <begin position="446"/>
        <end position="497"/>
    </location>
</feature>
<dbReference type="GO" id="GO:0005886">
    <property type="term" value="C:plasma membrane"/>
    <property type="evidence" value="ECO:0007669"/>
    <property type="project" value="TreeGrafter"/>
</dbReference>
<keyword evidence="4 5" id="KW-0472">Membrane</keyword>
<dbReference type="EMBL" id="JAENIM010000016">
    <property type="protein sequence ID" value="MBK1790176.1"/>
    <property type="molecule type" value="Genomic_DNA"/>
</dbReference>
<evidence type="ECO:0000256" key="4">
    <source>
        <dbReference type="ARBA" id="ARBA00023136"/>
    </source>
</evidence>
<dbReference type="SUPFAM" id="SSF52096">
    <property type="entry name" value="ClpP/crotonase"/>
    <property type="match status" value="1"/>
</dbReference>
<name>A0A8J7MBY6_9BACT</name>
<dbReference type="InterPro" id="IPR052165">
    <property type="entry name" value="Membrane_assoc_protease"/>
</dbReference>
<dbReference type="RefSeq" id="WP_200310215.1">
    <property type="nucleotide sequence ID" value="NZ_JAENIM010000016.1"/>
</dbReference>
<dbReference type="Pfam" id="PF24961">
    <property type="entry name" value="NfeD_membrane"/>
    <property type="match status" value="1"/>
</dbReference>
<sequence length="501" mass="53606">MKPMLFFITFCLTVFSQLVCLADSEADQPEVAEKSQPASEPEKQPAKRLFGKSETISYRDKVVVIKVGKEDLIYEQRYKFIRRSLRKAEEDGAAAVVFDINTPGGLAWETTEFMMQDLAKTKLKTIAYVNPSAVSAGAMICMGCDVIYMAPASAIGAAAVVSSRGEMGDTERAKAESYLIAAVEGVAEAKGHNPELARAMMKVEYIYEEGSIFVDSDELLTLNAQQAVREVDGKPLLAAGIIDSLDEVIATEGLADKEVVDAAPEGMVKIALWISGISGLLIMIGLGAAYLEMKTPGFGIGGAISLFAFGLFFFGNNLAGNLAGYGALTVFVIGIILIIFELFIAPGLIIPGLVGGCMVLGSIFYAMIDDVSLEDFKGRDKDAVMDFSPFESAIFQLSIGVIGSLVILALLMRFLPQMPLFNRMVMDGKLGKGDGTDDRVERSKRIGMVGVASTDLRPAGKAVFDGETLDVTAKEVFVAEGTSVTITAESGMGLEVEISKD</sequence>
<evidence type="ECO:0000256" key="6">
    <source>
        <dbReference type="SAM" id="SignalP"/>
    </source>
</evidence>
<dbReference type="InterPro" id="IPR029045">
    <property type="entry name" value="ClpP/crotonase-like_dom_sf"/>
</dbReference>
<feature type="chain" id="PRO_5035286192" description="Membrane-bound serine protease (ClpP class)" evidence="6">
    <location>
        <begin position="23"/>
        <end position="501"/>
    </location>
</feature>
<dbReference type="CDD" id="cd07021">
    <property type="entry name" value="Clp_protease_NfeD_like"/>
    <property type="match status" value="1"/>
</dbReference>
<evidence type="ECO:0000256" key="3">
    <source>
        <dbReference type="ARBA" id="ARBA00022989"/>
    </source>
</evidence>
<keyword evidence="6" id="KW-0732">Signal</keyword>
<keyword evidence="3 5" id="KW-1133">Transmembrane helix</keyword>
<feature type="signal peptide" evidence="6">
    <location>
        <begin position="1"/>
        <end position="22"/>
    </location>
</feature>
<feature type="transmembrane region" description="Helical" evidence="5">
    <location>
        <begin position="393"/>
        <end position="415"/>
    </location>
</feature>
<dbReference type="Pfam" id="PF25145">
    <property type="entry name" value="NfeD1b_N"/>
    <property type="match status" value="1"/>
</dbReference>
<evidence type="ECO:0000256" key="2">
    <source>
        <dbReference type="ARBA" id="ARBA00022692"/>
    </source>
</evidence>
<dbReference type="InterPro" id="IPR056739">
    <property type="entry name" value="NfeD_membrane"/>
</dbReference>
<feature type="transmembrane region" description="Helical" evidence="5">
    <location>
        <begin position="347"/>
        <end position="368"/>
    </location>
</feature>
<dbReference type="AlphaFoldDB" id="A0A8J7MBY6"/>
<comment type="caution">
    <text evidence="10">The sequence shown here is derived from an EMBL/GenBank/DDBJ whole genome shotgun (WGS) entry which is preliminary data.</text>
</comment>
<evidence type="ECO:0000259" key="8">
    <source>
        <dbReference type="Pfam" id="PF24961"/>
    </source>
</evidence>
<feature type="transmembrane region" description="Helical" evidence="5">
    <location>
        <begin position="322"/>
        <end position="340"/>
    </location>
</feature>
<evidence type="ECO:0000256" key="1">
    <source>
        <dbReference type="ARBA" id="ARBA00004141"/>
    </source>
</evidence>
<keyword evidence="2 5" id="KW-0812">Transmembrane</keyword>
<protein>
    <recommendedName>
        <fullName evidence="12">Membrane-bound serine protease (ClpP class)</fullName>
    </recommendedName>
</protein>
<reference evidence="10" key="1">
    <citation type="submission" date="2021-01" db="EMBL/GenBank/DDBJ databases">
        <title>Modified the classification status of verrucomicrobia.</title>
        <authorList>
            <person name="Feng X."/>
        </authorList>
    </citation>
    <scope>NUCLEOTIDE SEQUENCE</scope>
    <source>
        <strain evidence="10">_KCTC 22039</strain>
    </source>
</reference>
<feature type="transmembrane region" description="Helical" evidence="5">
    <location>
        <begin position="298"/>
        <end position="316"/>
    </location>
</feature>
<dbReference type="Proteomes" id="UP000624703">
    <property type="component" value="Unassembled WGS sequence"/>
</dbReference>
<feature type="domain" description="NfeD integral membrane" evidence="8">
    <location>
        <begin position="277"/>
        <end position="412"/>
    </location>
</feature>
<evidence type="ECO:0008006" key="12">
    <source>
        <dbReference type="Google" id="ProtNLM"/>
    </source>
</evidence>
<comment type="subcellular location">
    <subcellularLocation>
        <location evidence="1">Membrane</location>
        <topology evidence="1">Multi-pass membrane protein</topology>
    </subcellularLocation>
</comment>
<dbReference type="Gene3D" id="3.90.226.10">
    <property type="entry name" value="2-enoyl-CoA Hydratase, Chain A, domain 1"/>
    <property type="match status" value="1"/>
</dbReference>
<feature type="domain" description="NfeD1b N-terminal" evidence="9">
    <location>
        <begin position="70"/>
        <end position="260"/>
    </location>
</feature>
<evidence type="ECO:0000313" key="11">
    <source>
        <dbReference type="Proteomes" id="UP000624703"/>
    </source>
</evidence>